<reference evidence="2 3" key="1">
    <citation type="submission" date="2009-01" db="EMBL/GenBank/DDBJ databases">
        <title>Complete sequence of Clostridium cellulolyticum H10.</title>
        <authorList>
            <consortium name="US DOE Joint Genome Institute"/>
            <person name="Lucas S."/>
            <person name="Copeland A."/>
            <person name="Lapidus A."/>
            <person name="Glavina del Rio T."/>
            <person name="Dalin E."/>
            <person name="Tice H."/>
            <person name="Bruce D."/>
            <person name="Goodwin L."/>
            <person name="Pitluck S."/>
            <person name="Chertkov O."/>
            <person name="Saunders E."/>
            <person name="Brettin T."/>
            <person name="Detter J.C."/>
            <person name="Han C."/>
            <person name="Larimer F."/>
            <person name="Land M."/>
            <person name="Hauser L."/>
            <person name="Kyrpides N."/>
            <person name="Ivanova N."/>
            <person name="Zhou J."/>
            <person name="Richardson P."/>
        </authorList>
    </citation>
    <scope>NUCLEOTIDE SEQUENCE [LARGE SCALE GENOMIC DNA]</scope>
    <source>
        <strain evidence="3">ATCC 35319 / DSM 5812 / JCM 6584 / H10</strain>
    </source>
</reference>
<dbReference type="HOGENOM" id="CLU_063440_3_1_9"/>
<evidence type="ECO:0000313" key="3">
    <source>
        <dbReference type="Proteomes" id="UP000001349"/>
    </source>
</evidence>
<dbReference type="InterPro" id="IPR011991">
    <property type="entry name" value="ArsR-like_HTH"/>
</dbReference>
<dbReference type="RefSeq" id="WP_012634668.1">
    <property type="nucleotide sequence ID" value="NC_011898.1"/>
</dbReference>
<gene>
    <name evidence="2" type="ordered locus">Ccel_0216</name>
</gene>
<dbReference type="eggNOG" id="COG1695">
    <property type="taxonomic scope" value="Bacteria"/>
</dbReference>
<sequence length="109" mass="12653">MADRSQFLRGTLEGCILKIIEHNETYGYEIAEKLQKYGFSEISEGTIYPLLLRLEKNGMINSVKKVSAYGPKRKYYSLTETGKKEILEFYTIWCEIQNAINQIFKEGVE</sequence>
<dbReference type="InterPro" id="IPR005149">
    <property type="entry name" value="Tscrpt_reg_PadR_N"/>
</dbReference>
<evidence type="ECO:0000313" key="2">
    <source>
        <dbReference type="EMBL" id="ACL74603.1"/>
    </source>
</evidence>
<dbReference type="InterPro" id="IPR052509">
    <property type="entry name" value="Metal_resp_DNA-bind_regulator"/>
</dbReference>
<organism evidence="2 3">
    <name type="scientific">Ruminiclostridium cellulolyticum (strain ATCC 35319 / DSM 5812 / JCM 6584 / H10)</name>
    <name type="common">Clostridium cellulolyticum</name>
    <dbReference type="NCBI Taxonomy" id="394503"/>
    <lineage>
        <taxon>Bacteria</taxon>
        <taxon>Bacillati</taxon>
        <taxon>Bacillota</taxon>
        <taxon>Clostridia</taxon>
        <taxon>Eubacteriales</taxon>
        <taxon>Oscillospiraceae</taxon>
        <taxon>Ruminiclostridium</taxon>
    </lineage>
</organism>
<accession>B8I523</accession>
<dbReference type="InterPro" id="IPR036390">
    <property type="entry name" value="WH_DNA-bd_sf"/>
</dbReference>
<name>B8I523_RUMCH</name>
<keyword evidence="3" id="KW-1185">Reference proteome</keyword>
<dbReference type="Proteomes" id="UP000001349">
    <property type="component" value="Chromosome"/>
</dbReference>
<dbReference type="Pfam" id="PF03551">
    <property type="entry name" value="PadR"/>
    <property type="match status" value="1"/>
</dbReference>
<dbReference type="EMBL" id="CP001348">
    <property type="protein sequence ID" value="ACL74603.1"/>
    <property type="molecule type" value="Genomic_DNA"/>
</dbReference>
<dbReference type="KEGG" id="cce:Ccel_0216"/>
<protein>
    <submittedName>
        <fullName evidence="2">Transcriptional regulator, PadR-like family</fullName>
    </submittedName>
</protein>
<dbReference type="Gene3D" id="1.10.10.10">
    <property type="entry name" value="Winged helix-like DNA-binding domain superfamily/Winged helix DNA-binding domain"/>
    <property type="match status" value="1"/>
</dbReference>
<evidence type="ECO:0000259" key="1">
    <source>
        <dbReference type="Pfam" id="PF03551"/>
    </source>
</evidence>
<dbReference type="OrthoDB" id="9808017at2"/>
<dbReference type="InterPro" id="IPR036388">
    <property type="entry name" value="WH-like_DNA-bd_sf"/>
</dbReference>
<dbReference type="CDD" id="cd00090">
    <property type="entry name" value="HTH_ARSR"/>
    <property type="match status" value="1"/>
</dbReference>
<feature type="domain" description="Transcription regulator PadR N-terminal" evidence="1">
    <location>
        <begin position="16"/>
        <end position="86"/>
    </location>
</feature>
<dbReference type="SUPFAM" id="SSF46785">
    <property type="entry name" value="Winged helix' DNA-binding domain"/>
    <property type="match status" value="1"/>
</dbReference>
<dbReference type="STRING" id="394503.Ccel_0216"/>
<dbReference type="PANTHER" id="PTHR33169:SF14">
    <property type="entry name" value="TRANSCRIPTIONAL REGULATOR RV3488"/>
    <property type="match status" value="1"/>
</dbReference>
<dbReference type="AlphaFoldDB" id="B8I523"/>
<proteinExistence type="predicted"/>
<dbReference type="PANTHER" id="PTHR33169">
    <property type="entry name" value="PADR-FAMILY TRANSCRIPTIONAL REGULATOR"/>
    <property type="match status" value="1"/>
</dbReference>